<evidence type="ECO:0000313" key="3">
    <source>
        <dbReference type="EMBL" id="KAJ3555492.1"/>
    </source>
</evidence>
<dbReference type="GO" id="GO:0004674">
    <property type="term" value="F:protein serine/threonine kinase activity"/>
    <property type="evidence" value="ECO:0007669"/>
    <property type="project" value="TreeGrafter"/>
</dbReference>
<dbReference type="InterPro" id="IPR001245">
    <property type="entry name" value="Ser-Thr/Tyr_kinase_cat_dom"/>
</dbReference>
<keyword evidence="4" id="KW-1185">Reference proteome</keyword>
<reference evidence="3" key="1">
    <citation type="submission" date="2022-07" db="EMBL/GenBank/DDBJ databases">
        <title>Genome Sequence of Leucocoprinus birnbaumii.</title>
        <authorList>
            <person name="Buettner E."/>
        </authorList>
    </citation>
    <scope>NUCLEOTIDE SEQUENCE</scope>
    <source>
        <strain evidence="3">VT141</strain>
    </source>
</reference>
<dbReference type="SMART" id="SM00220">
    <property type="entry name" value="S_TKc"/>
    <property type="match status" value="1"/>
</dbReference>
<feature type="compositionally biased region" description="Acidic residues" evidence="1">
    <location>
        <begin position="1010"/>
        <end position="1023"/>
    </location>
</feature>
<dbReference type="SUPFAM" id="SSF56112">
    <property type="entry name" value="Protein kinase-like (PK-like)"/>
    <property type="match status" value="3"/>
</dbReference>
<dbReference type="InterPro" id="IPR011009">
    <property type="entry name" value="Kinase-like_dom_sf"/>
</dbReference>
<dbReference type="Proteomes" id="UP001213000">
    <property type="component" value="Unassembled WGS sequence"/>
</dbReference>
<evidence type="ECO:0000259" key="2">
    <source>
        <dbReference type="PROSITE" id="PS50011"/>
    </source>
</evidence>
<dbReference type="PANTHER" id="PTHR44329">
    <property type="entry name" value="SERINE/THREONINE-PROTEIN KINASE TNNI3K-RELATED"/>
    <property type="match status" value="1"/>
</dbReference>
<dbReference type="EMBL" id="JANIEX010001676">
    <property type="protein sequence ID" value="KAJ3555492.1"/>
    <property type="molecule type" value="Genomic_DNA"/>
</dbReference>
<evidence type="ECO:0000256" key="1">
    <source>
        <dbReference type="SAM" id="MobiDB-lite"/>
    </source>
</evidence>
<dbReference type="PANTHER" id="PTHR44329:SF214">
    <property type="entry name" value="PROTEIN KINASE DOMAIN-CONTAINING PROTEIN"/>
    <property type="match status" value="1"/>
</dbReference>
<feature type="domain" description="Protein kinase" evidence="2">
    <location>
        <begin position="784"/>
        <end position="1058"/>
    </location>
</feature>
<dbReference type="InterPro" id="IPR008271">
    <property type="entry name" value="Ser/Thr_kinase_AS"/>
</dbReference>
<evidence type="ECO:0000313" key="4">
    <source>
        <dbReference type="Proteomes" id="UP001213000"/>
    </source>
</evidence>
<dbReference type="InterPro" id="IPR000719">
    <property type="entry name" value="Prot_kinase_dom"/>
</dbReference>
<organism evidence="3 4">
    <name type="scientific">Leucocoprinus birnbaumii</name>
    <dbReference type="NCBI Taxonomy" id="56174"/>
    <lineage>
        <taxon>Eukaryota</taxon>
        <taxon>Fungi</taxon>
        <taxon>Dikarya</taxon>
        <taxon>Basidiomycota</taxon>
        <taxon>Agaricomycotina</taxon>
        <taxon>Agaricomycetes</taxon>
        <taxon>Agaricomycetidae</taxon>
        <taxon>Agaricales</taxon>
        <taxon>Agaricineae</taxon>
        <taxon>Agaricaceae</taxon>
        <taxon>Leucocoprinus</taxon>
    </lineage>
</organism>
<dbReference type="GO" id="GO:0005524">
    <property type="term" value="F:ATP binding"/>
    <property type="evidence" value="ECO:0007669"/>
    <property type="project" value="UniProtKB-KW"/>
</dbReference>
<dbReference type="PROSITE" id="PS50011">
    <property type="entry name" value="PROTEIN_KINASE_DOM"/>
    <property type="match status" value="2"/>
</dbReference>
<gene>
    <name evidence="3" type="ORF">NP233_g12196</name>
</gene>
<proteinExistence type="predicted"/>
<sequence length="1128" mass="125467">MTEPPNLETLTLGPHTPDESEIFTTLNHLVCRIDADDRVDEVVKKAADLDADDKQLLVDCLSMALDKEAAPPNTRPFVWRSLIKVATSARIFARSHILNYESATFDNLPNSPSLSVNSDSTSANLKVLKQAKKGSDELSAESLIAWAHLSHPNVLPLYAVFLENEGHHLYLIIPYTTEINICQYLESQPEASRMELIADVACGLSYLHRYGIVHGELHPEIVLISGEGRAIITNLDRADGRSTDSVPVRYIPPELLEDDDNTKGSQASDVWMFACLSYEVLSGNSPFSEISREIKVGIAISTGSKPIRPRKVGPKGVAIDDAMWQLLLMCWEFKPADRPPCLNVYQIILNLDIRDIRPVSSTSILPPGSRYALAPDVETMKARLTQVVGSESSPSLMVPERLGQLLGHLLSSQDNFKATAAIAVKLSLDDTQMLVDFLELVVTDLGPRMGKSPAYFLLSSIMKSTYVTPGFYKLNGIQYNPTPLLKGTLPSVHRGRDLKVWVHIAPPTMFKKEFLILDIVQGMVYLEEMDLYIDYDTKGDIVVSDQGRAVIACDVPIGHDAVLSRQSTYALRFSAPDDATEENNLRLFGCLCYMILTRKDPYYQYVNESDIRSAIHRGELPRRPNGNEDDMDEIGDAAWSLIERCCQYHSENSPTLAHVEQWVMSWDIVDDRPPVETSLGNSLLAMRSRPNVDFNRVETLLGQIQIELLRSPLAKLLRNHLKDIVSAAGGFKTEDIRTLVDFLDLVLTDHLSKSEERNRTLALLAKITSITHLFPRRYELKAIRYHPRPIAEGGYGTVHRGMDVDVCIKVMTQVDPKALTPWIRELILWAHLSHPNILPFYGVLLKEVDGSQRICLVSPFMKNGNLNAYASRLSPRSRLALILDVANGLQYLHGSGVIHGDLKGENILISDEGRCLVTDFGTTHITTATAAATTSKFPTTLRYAAPEVVLANGPPTKERDIWAFGCVCYETFSRLPPYFQYASIVQISVALARKETPKRPGLIDNGGGDETSEGDWDLGEEEPEDCDEIDDQAWDLITRCCAPEPGDRPCISTIRELIVGMRVWDDRPVQKATLGPEISKLRQNAVLDLDRVGELLAELQRAVVPTDGGEGGSDFFFFANLWSLIADS</sequence>
<comment type="caution">
    <text evidence="3">The sequence shown here is derived from an EMBL/GenBank/DDBJ whole genome shotgun (WGS) entry which is preliminary data.</text>
</comment>
<dbReference type="PROSITE" id="PS00108">
    <property type="entry name" value="PROTEIN_KINASE_ST"/>
    <property type="match status" value="1"/>
</dbReference>
<accession>A0AAD5VEU5</accession>
<feature type="domain" description="Protein kinase" evidence="2">
    <location>
        <begin position="77"/>
        <end position="348"/>
    </location>
</feature>
<dbReference type="Pfam" id="PF07714">
    <property type="entry name" value="PK_Tyr_Ser-Thr"/>
    <property type="match status" value="1"/>
</dbReference>
<feature type="region of interest" description="Disordered" evidence="1">
    <location>
        <begin position="998"/>
        <end position="1023"/>
    </location>
</feature>
<protein>
    <recommendedName>
        <fullName evidence="2">Protein kinase domain-containing protein</fullName>
    </recommendedName>
</protein>
<name>A0AAD5VEU5_9AGAR</name>
<dbReference type="InterPro" id="IPR051681">
    <property type="entry name" value="Ser/Thr_Kinases-Pseudokinases"/>
</dbReference>
<dbReference type="Pfam" id="PF00069">
    <property type="entry name" value="Pkinase"/>
    <property type="match status" value="1"/>
</dbReference>
<dbReference type="AlphaFoldDB" id="A0AAD5VEU5"/>
<dbReference type="Gene3D" id="1.10.510.10">
    <property type="entry name" value="Transferase(Phosphotransferase) domain 1"/>
    <property type="match status" value="3"/>
</dbReference>